<dbReference type="Pfam" id="PF00583">
    <property type="entry name" value="Acetyltransf_1"/>
    <property type="match status" value="1"/>
</dbReference>
<dbReference type="InterPro" id="IPR016181">
    <property type="entry name" value="Acyl_CoA_acyltransferase"/>
</dbReference>
<dbReference type="InterPro" id="IPR050276">
    <property type="entry name" value="MshD_Acetyltransferase"/>
</dbReference>
<evidence type="ECO:0000313" key="2">
    <source>
        <dbReference type="EMBL" id="MCJ7859106.1"/>
    </source>
</evidence>
<keyword evidence="3" id="KW-1185">Reference proteome</keyword>
<dbReference type="SUPFAM" id="SSF55729">
    <property type="entry name" value="Acyl-CoA N-acyltransferases (Nat)"/>
    <property type="match status" value="1"/>
</dbReference>
<organism evidence="2 3">
    <name type="scientific">Corynebacterium kalidii</name>
    <dbReference type="NCBI Taxonomy" id="2931982"/>
    <lineage>
        <taxon>Bacteria</taxon>
        <taxon>Bacillati</taxon>
        <taxon>Actinomycetota</taxon>
        <taxon>Actinomycetes</taxon>
        <taxon>Mycobacteriales</taxon>
        <taxon>Corynebacteriaceae</taxon>
        <taxon>Corynebacterium</taxon>
    </lineage>
</organism>
<dbReference type="CDD" id="cd04301">
    <property type="entry name" value="NAT_SF"/>
    <property type="match status" value="1"/>
</dbReference>
<sequence>MTGSPGPAAALRYRLAVEADREFLRALYILTDQWGDEDRPVSDGIEEELAAYVGKWTPEQPGIILEDTGTATPTPVGGAWLRTFTADDPGAGFVADGIPEVAVAIRPDYSGHGRGTALMSEMLETARAAGFPAVSLAVDLGNDRARHVYAKLGFVDSTANGGLDPSGHCHVMVRYFD</sequence>
<dbReference type="AlphaFoldDB" id="A0A9X2AZI4"/>
<evidence type="ECO:0000259" key="1">
    <source>
        <dbReference type="PROSITE" id="PS51186"/>
    </source>
</evidence>
<accession>A0A9X2AZI4</accession>
<dbReference type="Gene3D" id="3.40.630.30">
    <property type="match status" value="1"/>
</dbReference>
<dbReference type="InterPro" id="IPR000182">
    <property type="entry name" value="GNAT_dom"/>
</dbReference>
<feature type="domain" description="N-acetyltransferase" evidence="1">
    <location>
        <begin position="11"/>
        <end position="177"/>
    </location>
</feature>
<dbReference type="PANTHER" id="PTHR43617">
    <property type="entry name" value="L-AMINO ACID N-ACETYLTRANSFERASE"/>
    <property type="match status" value="1"/>
</dbReference>
<reference evidence="2" key="1">
    <citation type="submission" date="2022-04" db="EMBL/GenBank/DDBJ databases">
        <title>Corynebacterium kalidii LD5P10.</title>
        <authorList>
            <person name="Sun J.Q."/>
        </authorList>
    </citation>
    <scope>NUCLEOTIDE SEQUENCE</scope>
    <source>
        <strain evidence="2">LD5P10</strain>
    </source>
</reference>
<gene>
    <name evidence="2" type="ORF">MUN33_10345</name>
</gene>
<comment type="caution">
    <text evidence="2">The sequence shown here is derived from an EMBL/GenBank/DDBJ whole genome shotgun (WGS) entry which is preliminary data.</text>
</comment>
<name>A0A9X2AZI4_9CORY</name>
<dbReference type="RefSeq" id="WP_244804830.1">
    <property type="nucleotide sequence ID" value="NZ_JALIEA010000016.1"/>
</dbReference>
<dbReference type="PROSITE" id="PS51186">
    <property type="entry name" value="GNAT"/>
    <property type="match status" value="1"/>
</dbReference>
<protein>
    <submittedName>
        <fullName evidence="2">GNAT family N-acetyltransferase</fullName>
    </submittedName>
</protein>
<dbReference type="Proteomes" id="UP001139207">
    <property type="component" value="Unassembled WGS sequence"/>
</dbReference>
<proteinExistence type="predicted"/>
<dbReference type="EMBL" id="JALIEA010000016">
    <property type="protein sequence ID" value="MCJ7859106.1"/>
    <property type="molecule type" value="Genomic_DNA"/>
</dbReference>
<dbReference type="GO" id="GO:0016747">
    <property type="term" value="F:acyltransferase activity, transferring groups other than amino-acyl groups"/>
    <property type="evidence" value="ECO:0007669"/>
    <property type="project" value="InterPro"/>
</dbReference>
<evidence type="ECO:0000313" key="3">
    <source>
        <dbReference type="Proteomes" id="UP001139207"/>
    </source>
</evidence>